<sequence length="439" mass="48824">MKKNLFAILAAAALAVLMLSCSSSDIENFGELKAPVATINMLEEDTRIVLTEAQQVFVNDNNRFTLNFLKAANEADQSGKSFIYSPLSITYALGMVNDAAVGETEKEIEQTLGFLQGGSKAVNEFCKNLIDNLPKVDNKVTLNIANALFLNKQYTLKKQFEEDLKDYYDAKAEVLDFSASQQSAAVINKWCNDKTKGMIPEIIEATAPNAVSYLLNAIYFKADWASKFDEKNTKEEDFASLNGNLTLPLMHQKVLIRYHKDDVYSSIKMPYGKGSWEMTVMLPEEGKTTDDVIKRVNQYASEGRDFCGTDTYSPYEVDLKLPRFETSSDTDNLDGKLNQLMRKLGVNLAFNADLSQIPNMCEDRNLFIGTMRQKAKIKVSEEGSEAAAVTIAGMFTSAIGPSDPPEYPKAIFHANKPFVYVIREVSTGIILFVGKFTGE</sequence>
<evidence type="ECO:0000313" key="4">
    <source>
        <dbReference type="EMBL" id="SEW24452.1"/>
    </source>
</evidence>
<dbReference type="InterPro" id="IPR023795">
    <property type="entry name" value="Serpin_CS"/>
</dbReference>
<dbReference type="CDD" id="cd19588">
    <property type="entry name" value="serpin_miropin-like"/>
    <property type="match status" value="1"/>
</dbReference>
<dbReference type="GO" id="GO:0004867">
    <property type="term" value="F:serine-type endopeptidase inhibitor activity"/>
    <property type="evidence" value="ECO:0007669"/>
    <property type="project" value="InterPro"/>
</dbReference>
<dbReference type="Pfam" id="PF00079">
    <property type="entry name" value="Serpin"/>
    <property type="match status" value="1"/>
</dbReference>
<dbReference type="Proteomes" id="UP000199373">
    <property type="component" value="Unassembled WGS sequence"/>
</dbReference>
<feature type="domain" description="Serpin" evidence="3">
    <location>
        <begin position="66"/>
        <end position="439"/>
    </location>
</feature>
<name>A0A1I0QCY5_9BACT</name>
<dbReference type="Gene3D" id="2.30.39.10">
    <property type="entry name" value="Alpha-1-antitrypsin, domain 1"/>
    <property type="match status" value="1"/>
</dbReference>
<feature type="signal peptide" evidence="2">
    <location>
        <begin position="1"/>
        <end position="26"/>
    </location>
</feature>
<evidence type="ECO:0000256" key="1">
    <source>
        <dbReference type="RuleBase" id="RU000411"/>
    </source>
</evidence>
<organism evidence="4 5">
    <name type="scientific">Prevotella aff. ruminicola Tc2-24</name>
    <dbReference type="NCBI Taxonomy" id="81582"/>
    <lineage>
        <taxon>Bacteria</taxon>
        <taxon>Pseudomonadati</taxon>
        <taxon>Bacteroidota</taxon>
        <taxon>Bacteroidia</taxon>
        <taxon>Bacteroidales</taxon>
        <taxon>Prevotellaceae</taxon>
        <taxon>Prevotella</taxon>
    </lineage>
</organism>
<dbReference type="AlphaFoldDB" id="A0A1I0QCY5"/>
<feature type="chain" id="PRO_5011692487" evidence="2">
    <location>
        <begin position="27"/>
        <end position="439"/>
    </location>
</feature>
<dbReference type="InterPro" id="IPR023796">
    <property type="entry name" value="Serpin_dom"/>
</dbReference>
<evidence type="ECO:0000256" key="2">
    <source>
        <dbReference type="SAM" id="SignalP"/>
    </source>
</evidence>
<dbReference type="InterPro" id="IPR000215">
    <property type="entry name" value="Serpin_fam"/>
</dbReference>
<reference evidence="4 5" key="1">
    <citation type="submission" date="2016-10" db="EMBL/GenBank/DDBJ databases">
        <authorList>
            <person name="de Groot N.N."/>
        </authorList>
    </citation>
    <scope>NUCLEOTIDE SEQUENCE [LARGE SCALE GENOMIC DNA]</scope>
    <source>
        <strain evidence="4 5">TC2-24</strain>
    </source>
</reference>
<dbReference type="PANTHER" id="PTHR11461">
    <property type="entry name" value="SERINE PROTEASE INHIBITOR, SERPIN"/>
    <property type="match status" value="1"/>
</dbReference>
<dbReference type="RefSeq" id="WP_091916858.1">
    <property type="nucleotide sequence ID" value="NZ_FOIQ01000006.1"/>
</dbReference>
<protein>
    <submittedName>
        <fullName evidence="4">Serpin B</fullName>
    </submittedName>
</protein>
<dbReference type="InterPro" id="IPR042178">
    <property type="entry name" value="Serpin_sf_1"/>
</dbReference>
<keyword evidence="5" id="KW-1185">Reference proteome</keyword>
<comment type="similarity">
    <text evidence="1">Belongs to the serpin family.</text>
</comment>
<accession>A0A1I0QCY5</accession>
<dbReference type="PROSITE" id="PS00284">
    <property type="entry name" value="SERPIN"/>
    <property type="match status" value="1"/>
</dbReference>
<dbReference type="GO" id="GO:0005615">
    <property type="term" value="C:extracellular space"/>
    <property type="evidence" value="ECO:0007669"/>
    <property type="project" value="InterPro"/>
</dbReference>
<dbReference type="SMART" id="SM00093">
    <property type="entry name" value="SERPIN"/>
    <property type="match status" value="1"/>
</dbReference>
<dbReference type="PANTHER" id="PTHR11461:SF211">
    <property type="entry name" value="GH10112P-RELATED"/>
    <property type="match status" value="1"/>
</dbReference>
<proteinExistence type="inferred from homology"/>
<keyword evidence="2" id="KW-0732">Signal</keyword>
<evidence type="ECO:0000313" key="5">
    <source>
        <dbReference type="Proteomes" id="UP000199373"/>
    </source>
</evidence>
<gene>
    <name evidence="4" type="ORF">SAMN04487850_2330</name>
</gene>
<dbReference type="InterPro" id="IPR042185">
    <property type="entry name" value="Serpin_sf_2"/>
</dbReference>
<dbReference type="PROSITE" id="PS51257">
    <property type="entry name" value="PROKAR_LIPOPROTEIN"/>
    <property type="match status" value="1"/>
</dbReference>
<dbReference type="EMBL" id="FOIQ01000006">
    <property type="protein sequence ID" value="SEW24452.1"/>
    <property type="molecule type" value="Genomic_DNA"/>
</dbReference>
<evidence type="ECO:0000259" key="3">
    <source>
        <dbReference type="SMART" id="SM00093"/>
    </source>
</evidence>
<dbReference type="InterPro" id="IPR036186">
    <property type="entry name" value="Serpin_sf"/>
</dbReference>
<dbReference type="Gene3D" id="3.30.497.10">
    <property type="entry name" value="Antithrombin, subunit I, domain 2"/>
    <property type="match status" value="1"/>
</dbReference>
<dbReference type="SUPFAM" id="SSF56574">
    <property type="entry name" value="Serpins"/>
    <property type="match status" value="1"/>
</dbReference>